<evidence type="ECO:0000256" key="1">
    <source>
        <dbReference type="ARBA" id="ARBA00000966"/>
    </source>
</evidence>
<protein>
    <recommendedName>
        <fullName evidence="4">Endoglucanase</fullName>
        <ecNumber evidence="4">3.2.1.4</ecNumber>
    </recommendedName>
</protein>
<keyword evidence="6" id="KW-0732">Signal</keyword>
<evidence type="ECO:0000256" key="3">
    <source>
        <dbReference type="ARBA" id="ARBA00023295"/>
    </source>
</evidence>
<dbReference type="Pfam" id="PF00553">
    <property type="entry name" value="CBM_2"/>
    <property type="match status" value="1"/>
</dbReference>
<dbReference type="SMART" id="SM00637">
    <property type="entry name" value="CBD_II"/>
    <property type="match status" value="1"/>
</dbReference>
<name>A0A7X6MFE2_9ACTN</name>
<dbReference type="InterPro" id="IPR012291">
    <property type="entry name" value="CBM2_carb-bd_dom_sf"/>
</dbReference>
<keyword evidence="4" id="KW-0136">Cellulose degradation</keyword>
<evidence type="ECO:0000256" key="5">
    <source>
        <dbReference type="SAM" id="MobiDB-lite"/>
    </source>
</evidence>
<gene>
    <name evidence="8" type="ORF">HGB44_18160</name>
</gene>
<dbReference type="EC" id="3.2.1.4" evidence="4"/>
<organism evidence="8 9">
    <name type="scientific">Nocardiopsis alborubida</name>
    <dbReference type="NCBI Taxonomy" id="146802"/>
    <lineage>
        <taxon>Bacteria</taxon>
        <taxon>Bacillati</taxon>
        <taxon>Actinomycetota</taxon>
        <taxon>Actinomycetes</taxon>
        <taxon>Streptosporangiales</taxon>
        <taxon>Nocardiopsidaceae</taxon>
        <taxon>Nocardiopsis</taxon>
    </lineage>
</organism>
<dbReference type="Gene3D" id="2.60.40.290">
    <property type="match status" value="1"/>
</dbReference>
<dbReference type="EMBL" id="JAAXPG010000016">
    <property type="protein sequence ID" value="NKY99574.1"/>
    <property type="molecule type" value="Genomic_DNA"/>
</dbReference>
<dbReference type="Proteomes" id="UP000553209">
    <property type="component" value="Unassembled WGS sequence"/>
</dbReference>
<dbReference type="InterPro" id="IPR001547">
    <property type="entry name" value="Glyco_hydro_5"/>
</dbReference>
<evidence type="ECO:0000313" key="9">
    <source>
        <dbReference type="Proteomes" id="UP000553209"/>
    </source>
</evidence>
<feature type="region of interest" description="Disordered" evidence="5">
    <location>
        <begin position="328"/>
        <end position="359"/>
    </location>
</feature>
<keyword evidence="9" id="KW-1185">Reference proteome</keyword>
<dbReference type="SUPFAM" id="SSF49384">
    <property type="entry name" value="Carbohydrate-binding domain"/>
    <property type="match status" value="1"/>
</dbReference>
<proteinExistence type="inferred from homology"/>
<dbReference type="GO" id="GO:0030247">
    <property type="term" value="F:polysaccharide binding"/>
    <property type="evidence" value="ECO:0007669"/>
    <property type="project" value="UniProtKB-UniRule"/>
</dbReference>
<dbReference type="AlphaFoldDB" id="A0A7X6MFE2"/>
<comment type="similarity">
    <text evidence="4">Belongs to the glycosyl hydrolase 5 (cellulase A) family.</text>
</comment>
<evidence type="ECO:0000256" key="2">
    <source>
        <dbReference type="ARBA" id="ARBA00022801"/>
    </source>
</evidence>
<dbReference type="RefSeq" id="WP_061081109.1">
    <property type="nucleotide sequence ID" value="NZ_JAAXPG010000016.1"/>
</dbReference>
<evidence type="ECO:0000256" key="6">
    <source>
        <dbReference type="SAM" id="SignalP"/>
    </source>
</evidence>
<feature type="domain" description="CBM2" evidence="7">
    <location>
        <begin position="352"/>
        <end position="454"/>
    </location>
</feature>
<comment type="caution">
    <text evidence="8">The sequence shown here is derived from an EMBL/GenBank/DDBJ whole genome shotgun (WGS) entry which is preliminary data.</text>
</comment>
<dbReference type="GO" id="GO:0030245">
    <property type="term" value="P:cellulose catabolic process"/>
    <property type="evidence" value="ECO:0007669"/>
    <property type="project" value="UniProtKB-KW"/>
</dbReference>
<dbReference type="PANTHER" id="PTHR42754:SF1">
    <property type="entry name" value="LIPOPROTEIN"/>
    <property type="match status" value="1"/>
</dbReference>
<sequence>MVKRLLIALGSVITLVAALLVHSLPAHADTGFRVSDGRLVDAAGNDFVIRGVSHAHTWYTQETQSFADIKSLGANAVRVVLSSGQRWTENTAADVANVVDECKTNRLICVLEVHDTTGYGEQAGAATLDQAVDYWLRVQEAVEGEEDHVLVNIGNEPYGNDAATNQNWASDTSDAINRLRDAGFDHTLVVDAPNWGQDWAGVMRDNAQSVFDSDPDANTVFSVHMYGVYQQESTVVSYLEHFVDAGLPLIVGEFGHDHSDGNPDEDAIMSHTERLGLGYIGWSWSGNGSPVEYLDMVEGFDVNSLTPWGERIFNGPDGIAATAEEAPVYGGAPEPTDPPTEEPTDPPTEEPTDPPSGECEAEYVVTNQWQGGFQAQVTVTAGAALSGWTVEWTFGSGESVSHAWNASVSGSGGSVTATDVGYNGALAAGQSTSFGFVGNSGGGVSTPELTCSGS</sequence>
<evidence type="ECO:0000259" key="7">
    <source>
        <dbReference type="PROSITE" id="PS51173"/>
    </source>
</evidence>
<feature type="signal peptide" evidence="6">
    <location>
        <begin position="1"/>
        <end position="28"/>
    </location>
</feature>
<feature type="chain" id="PRO_5030947090" description="Endoglucanase" evidence="6">
    <location>
        <begin position="29"/>
        <end position="454"/>
    </location>
</feature>
<comment type="catalytic activity">
    <reaction evidence="1 4">
        <text>Endohydrolysis of (1-&gt;4)-beta-D-glucosidic linkages in cellulose, lichenin and cereal beta-D-glucans.</text>
        <dbReference type="EC" id="3.2.1.4"/>
    </reaction>
</comment>
<feature type="compositionally biased region" description="Acidic residues" evidence="5">
    <location>
        <begin position="339"/>
        <end position="352"/>
    </location>
</feature>
<accession>A0A7X6MFE2</accession>
<evidence type="ECO:0000256" key="4">
    <source>
        <dbReference type="RuleBase" id="RU361153"/>
    </source>
</evidence>
<dbReference type="Gene3D" id="3.20.20.80">
    <property type="entry name" value="Glycosidases"/>
    <property type="match status" value="1"/>
</dbReference>
<evidence type="ECO:0000313" key="8">
    <source>
        <dbReference type="EMBL" id="NKY99574.1"/>
    </source>
</evidence>
<dbReference type="InterPro" id="IPR017853">
    <property type="entry name" value="GH"/>
</dbReference>
<keyword evidence="3 4" id="KW-0326">Glycosidase</keyword>
<dbReference type="InterPro" id="IPR008965">
    <property type="entry name" value="CBM2/CBM3_carb-bd_dom_sf"/>
</dbReference>
<dbReference type="PANTHER" id="PTHR42754">
    <property type="entry name" value="ENDOGLUCANASE"/>
    <property type="match status" value="1"/>
</dbReference>
<keyword evidence="4" id="KW-0119">Carbohydrate metabolism</keyword>
<dbReference type="GO" id="GO:0008810">
    <property type="term" value="F:cellulase activity"/>
    <property type="evidence" value="ECO:0007669"/>
    <property type="project" value="UniProtKB-EC"/>
</dbReference>
<keyword evidence="4" id="KW-0624">Polysaccharide degradation</keyword>
<dbReference type="InterPro" id="IPR001919">
    <property type="entry name" value="CBD2"/>
</dbReference>
<dbReference type="PROSITE" id="PS51173">
    <property type="entry name" value="CBM2"/>
    <property type="match status" value="1"/>
</dbReference>
<dbReference type="SUPFAM" id="SSF51445">
    <property type="entry name" value="(Trans)glycosidases"/>
    <property type="match status" value="1"/>
</dbReference>
<reference evidence="8 9" key="1">
    <citation type="submission" date="2020-04" db="EMBL/GenBank/DDBJ databases">
        <title>MicrobeNet Type strains.</title>
        <authorList>
            <person name="Nicholson A.C."/>
        </authorList>
    </citation>
    <scope>NUCLEOTIDE SEQUENCE [LARGE SCALE GENOMIC DNA]</scope>
    <source>
        <strain evidence="8 9">ATCC 23612</strain>
    </source>
</reference>
<keyword evidence="2 4" id="KW-0378">Hydrolase</keyword>
<dbReference type="Pfam" id="PF00150">
    <property type="entry name" value="Cellulase"/>
    <property type="match status" value="1"/>
</dbReference>